<dbReference type="InterPro" id="IPR000262">
    <property type="entry name" value="FMN-dep_DH"/>
</dbReference>
<comment type="similarity">
    <text evidence="4">Belongs to the FMN-dependent alpha-hydroxy acid dehydrogenase family.</text>
</comment>
<dbReference type="SUPFAM" id="SSF51395">
    <property type="entry name" value="FMN-linked oxidoreductases"/>
    <property type="match status" value="1"/>
</dbReference>
<evidence type="ECO:0000259" key="9">
    <source>
        <dbReference type="PROSITE" id="PS51349"/>
    </source>
</evidence>
<evidence type="ECO:0000256" key="4">
    <source>
        <dbReference type="ARBA" id="ARBA00024042"/>
    </source>
</evidence>
<dbReference type="PIRSF" id="PIRSF000138">
    <property type="entry name" value="Al-hdrx_acd_dh"/>
    <property type="match status" value="1"/>
</dbReference>
<dbReference type="InterPro" id="IPR037396">
    <property type="entry name" value="FMN_HAD"/>
</dbReference>
<dbReference type="KEGG" id="spu:105438524"/>
<accession>A0A7M7HDF1</accession>
<dbReference type="InterPro" id="IPR013785">
    <property type="entry name" value="Aldolase_TIM"/>
</dbReference>
<dbReference type="EnsemblMetazoa" id="XM_011666439">
    <property type="protein sequence ID" value="XP_011664741"/>
    <property type="gene ID" value="LOC105438524"/>
</dbReference>
<evidence type="ECO:0000256" key="1">
    <source>
        <dbReference type="ARBA" id="ARBA00001917"/>
    </source>
</evidence>
<evidence type="ECO:0000256" key="7">
    <source>
        <dbReference type="PIRSR" id="PIRSR000138-1"/>
    </source>
</evidence>
<feature type="binding site" evidence="8">
    <location>
        <position position="24"/>
    </location>
    <ligand>
        <name>glyoxylate</name>
        <dbReference type="ChEBI" id="CHEBI:36655"/>
    </ligand>
</feature>
<reference evidence="10" key="2">
    <citation type="submission" date="2021-01" db="UniProtKB">
        <authorList>
            <consortium name="EnsemblMetazoa"/>
        </authorList>
    </citation>
    <scope>IDENTIFICATION</scope>
</reference>
<evidence type="ECO:0000256" key="5">
    <source>
        <dbReference type="ARBA" id="ARBA00029325"/>
    </source>
</evidence>
<reference evidence="11" key="1">
    <citation type="submission" date="2015-02" db="EMBL/GenBank/DDBJ databases">
        <title>Genome sequencing for Strongylocentrotus purpuratus.</title>
        <authorList>
            <person name="Murali S."/>
            <person name="Liu Y."/>
            <person name="Vee V."/>
            <person name="English A."/>
            <person name="Wang M."/>
            <person name="Skinner E."/>
            <person name="Han Y."/>
            <person name="Muzny D.M."/>
            <person name="Worley K.C."/>
            <person name="Gibbs R.A."/>
        </authorList>
    </citation>
    <scope>NUCLEOTIDE SEQUENCE</scope>
</reference>
<keyword evidence="8" id="KW-0288">FMN</keyword>
<dbReference type="InParanoid" id="A0A7M7HDF1"/>
<dbReference type="Proteomes" id="UP000007110">
    <property type="component" value="Unassembled WGS sequence"/>
</dbReference>
<feature type="binding site" evidence="8">
    <location>
        <begin position="77"/>
        <end position="79"/>
    </location>
    <ligand>
        <name>FMN</name>
        <dbReference type="ChEBI" id="CHEBI:58210"/>
    </ligand>
</feature>
<sequence>MGLYSVADYEKRAQEILSSSVWEYYDYGKERRLCLQDSINAFSRYRIRSQVLQDVSKRSLATTVLGQPLKYPICVAPTAIHTFAHRNAEKETAKGAEAAETLMVLSADSGFPMSDVAAAAPNGHHWMQLYPFNDPLLTLSVIRRAESLGFKGLVVTVDSPARGLDLRMTEIFQEPHIKNNPDLRMPVFEADIPSSRAATAEGDSKLIKYFRKMQYNPTATWDYIRWMKSQTSLPIVCKGILTSESAKAAADAGVDGIIVSAHGGRQMDGAPAPIDALAEVVDAVRGRDIEVYMDGGVRTGTDVFKALGMGARAVFVGRPILWGLACEGAKGVKNVLDILRSQLDDVLAVSGCTSPGCIPEGTVVHESYYHRDPSRGREKSKL</sequence>
<comment type="catalytic activity">
    <reaction evidence="6">
        <text>2-hydroxyoctanoate + O2 = 2-oxooctanoate + H2O2</text>
        <dbReference type="Rhea" id="RHEA:67940"/>
        <dbReference type="ChEBI" id="CHEBI:15379"/>
        <dbReference type="ChEBI" id="CHEBI:16240"/>
        <dbReference type="ChEBI" id="CHEBI:133514"/>
        <dbReference type="ChEBI" id="CHEBI:176689"/>
    </reaction>
    <physiologicalReaction direction="left-to-right" evidence="6">
        <dbReference type="Rhea" id="RHEA:67941"/>
    </physiologicalReaction>
</comment>
<feature type="binding site" evidence="8">
    <location>
        <position position="260"/>
    </location>
    <ligand>
        <name>glyoxylate</name>
        <dbReference type="ChEBI" id="CHEBI:36655"/>
    </ligand>
</feature>
<dbReference type="GO" id="GO:0003973">
    <property type="term" value="F:(S)-2-hydroxy-acid oxidase activity"/>
    <property type="evidence" value="ECO:0000318"/>
    <property type="project" value="GO_Central"/>
</dbReference>
<dbReference type="GO" id="GO:0005782">
    <property type="term" value="C:peroxisomal matrix"/>
    <property type="evidence" value="ECO:0000318"/>
    <property type="project" value="GO_Central"/>
</dbReference>
<feature type="binding site" evidence="8">
    <location>
        <position position="265"/>
    </location>
    <ligand>
        <name>glyoxylate</name>
        <dbReference type="ChEBI" id="CHEBI:36655"/>
    </ligand>
</feature>
<dbReference type="CDD" id="cd02809">
    <property type="entry name" value="alpha_hydroxyacid_oxid_FMN"/>
    <property type="match status" value="1"/>
</dbReference>
<feature type="binding site" evidence="8">
    <location>
        <begin position="294"/>
        <end position="298"/>
    </location>
    <ligand>
        <name>FMN</name>
        <dbReference type="ChEBI" id="CHEBI:58210"/>
    </ligand>
</feature>
<dbReference type="EC" id="1.1.3.15" evidence="2"/>
<name>A0A7M7HDF1_STRPU</name>
<organism evidence="10 11">
    <name type="scientific">Strongylocentrotus purpuratus</name>
    <name type="common">Purple sea urchin</name>
    <dbReference type="NCBI Taxonomy" id="7668"/>
    <lineage>
        <taxon>Eukaryota</taxon>
        <taxon>Metazoa</taxon>
        <taxon>Echinodermata</taxon>
        <taxon>Eleutherozoa</taxon>
        <taxon>Echinozoa</taxon>
        <taxon>Echinoidea</taxon>
        <taxon>Euechinoidea</taxon>
        <taxon>Echinacea</taxon>
        <taxon>Camarodonta</taxon>
        <taxon>Echinidea</taxon>
        <taxon>Strongylocentrotidae</taxon>
        <taxon>Strongylocentrotus</taxon>
    </lineage>
</organism>
<feature type="active site" description="Proton acceptor" evidence="7">
    <location>
        <position position="262"/>
    </location>
</feature>
<dbReference type="OrthoDB" id="1925334at2759"/>
<feature type="binding site" evidence="8">
    <location>
        <position position="238"/>
    </location>
    <ligand>
        <name>FMN</name>
        <dbReference type="ChEBI" id="CHEBI:58210"/>
    </ligand>
</feature>
<dbReference type="FunFam" id="3.20.20.70:FF:000056">
    <property type="entry name" value="hydroxyacid oxidase 2"/>
    <property type="match status" value="1"/>
</dbReference>
<dbReference type="PANTHER" id="PTHR10578:SF149">
    <property type="entry name" value="2-HYDROXYACID OXIDASE 2"/>
    <property type="match status" value="1"/>
</dbReference>
<evidence type="ECO:0000256" key="6">
    <source>
        <dbReference type="ARBA" id="ARBA00029327"/>
    </source>
</evidence>
<dbReference type="RefSeq" id="XP_011664741.2">
    <property type="nucleotide sequence ID" value="XM_011666439.2"/>
</dbReference>
<keyword evidence="11" id="KW-1185">Reference proteome</keyword>
<dbReference type="AlphaFoldDB" id="A0A7M7HDF1"/>
<dbReference type="PROSITE" id="PS51349">
    <property type="entry name" value="FMN_HYDROXY_ACID_DH_2"/>
    <property type="match status" value="1"/>
</dbReference>
<feature type="binding site" evidence="8">
    <location>
        <position position="262"/>
    </location>
    <ligand>
        <name>glyoxylate</name>
        <dbReference type="ChEBI" id="CHEBI:36655"/>
    </ligand>
</feature>
<feature type="domain" description="FMN hydroxy acid dehydrogenase" evidence="9">
    <location>
        <begin position="1"/>
        <end position="368"/>
    </location>
</feature>
<proteinExistence type="inferred from homology"/>
<evidence type="ECO:0000256" key="8">
    <source>
        <dbReference type="PIRSR" id="PIRSR000138-2"/>
    </source>
</evidence>
<feature type="binding site" evidence="8">
    <location>
        <position position="128"/>
    </location>
    <ligand>
        <name>FMN</name>
        <dbReference type="ChEBI" id="CHEBI:58210"/>
    </ligand>
</feature>
<feature type="binding site" evidence="8">
    <location>
        <position position="156"/>
    </location>
    <ligand>
        <name>FMN</name>
        <dbReference type="ChEBI" id="CHEBI:58210"/>
    </ligand>
</feature>
<feature type="binding site" evidence="8">
    <location>
        <position position="106"/>
    </location>
    <ligand>
        <name>FMN</name>
        <dbReference type="ChEBI" id="CHEBI:58210"/>
    </ligand>
</feature>
<dbReference type="Pfam" id="PF01070">
    <property type="entry name" value="FMN_dh"/>
    <property type="match status" value="1"/>
</dbReference>
<keyword evidence="3" id="KW-0560">Oxidoreductase</keyword>
<dbReference type="PANTHER" id="PTHR10578">
    <property type="entry name" value="S -2-HYDROXY-ACID OXIDASE-RELATED"/>
    <property type="match status" value="1"/>
</dbReference>
<feature type="binding site" evidence="8">
    <location>
        <position position="130"/>
    </location>
    <ligand>
        <name>FMN</name>
        <dbReference type="ChEBI" id="CHEBI:58210"/>
    </ligand>
</feature>
<dbReference type="GeneID" id="105438524"/>
<dbReference type="OMA" id="FMFANVY"/>
<evidence type="ECO:0000256" key="3">
    <source>
        <dbReference type="ARBA" id="ARBA00023002"/>
    </source>
</evidence>
<keyword evidence="8" id="KW-0285">Flavoprotein</keyword>
<protein>
    <recommendedName>
        <fullName evidence="2">(S)-2-hydroxy-acid oxidase</fullName>
        <ecNumber evidence="2">1.1.3.15</ecNumber>
    </recommendedName>
</protein>
<dbReference type="Gene3D" id="3.20.20.70">
    <property type="entry name" value="Aldolase class I"/>
    <property type="match status" value="1"/>
</dbReference>
<feature type="binding site" evidence="8">
    <location>
        <begin position="317"/>
        <end position="318"/>
    </location>
    <ligand>
        <name>FMN</name>
        <dbReference type="ChEBI" id="CHEBI:58210"/>
    </ligand>
</feature>
<evidence type="ECO:0000313" key="11">
    <source>
        <dbReference type="Proteomes" id="UP000007110"/>
    </source>
</evidence>
<dbReference type="InterPro" id="IPR012133">
    <property type="entry name" value="Alpha-hydoxy_acid_DH_FMN"/>
</dbReference>
<comment type="cofactor">
    <cofactor evidence="1">
        <name>FMN</name>
        <dbReference type="ChEBI" id="CHEBI:58210"/>
    </cofactor>
</comment>
<evidence type="ECO:0000313" key="10">
    <source>
        <dbReference type="EnsemblMetazoa" id="XP_011664741"/>
    </source>
</evidence>
<evidence type="ECO:0000256" key="2">
    <source>
        <dbReference type="ARBA" id="ARBA00013087"/>
    </source>
</evidence>
<comment type="catalytic activity">
    <reaction evidence="5">
        <text>a (2S)-2-hydroxycarboxylate + O2 = a 2-oxocarboxylate + H2O2</text>
        <dbReference type="Rhea" id="RHEA:16789"/>
        <dbReference type="ChEBI" id="CHEBI:15379"/>
        <dbReference type="ChEBI" id="CHEBI:16240"/>
        <dbReference type="ChEBI" id="CHEBI:35179"/>
        <dbReference type="ChEBI" id="CHEBI:58123"/>
        <dbReference type="EC" id="1.1.3.15"/>
    </reaction>
    <physiologicalReaction direction="left-to-right" evidence="5">
        <dbReference type="Rhea" id="RHEA:16790"/>
    </physiologicalReaction>
</comment>
<dbReference type="GO" id="GO:0010181">
    <property type="term" value="F:FMN binding"/>
    <property type="evidence" value="ECO:0007669"/>
    <property type="project" value="InterPro"/>
</dbReference>